<dbReference type="AlphaFoldDB" id="A0A5B6WKU0"/>
<keyword evidence="7" id="KW-0406">Ion transport</keyword>
<dbReference type="Gene3D" id="1.20.1530.20">
    <property type="match status" value="1"/>
</dbReference>
<evidence type="ECO:0000256" key="4">
    <source>
        <dbReference type="ARBA" id="ARBA00022692"/>
    </source>
</evidence>
<evidence type="ECO:0000256" key="8">
    <source>
        <dbReference type="ARBA" id="ARBA00023136"/>
    </source>
</evidence>
<dbReference type="EMBL" id="SMMG02000003">
    <property type="protein sequence ID" value="KAA3482013.1"/>
    <property type="molecule type" value="Genomic_DNA"/>
</dbReference>
<keyword evidence="14" id="KW-1185">Reference proteome</keyword>
<evidence type="ECO:0000256" key="9">
    <source>
        <dbReference type="ARBA" id="ARBA00038341"/>
    </source>
</evidence>
<dbReference type="GO" id="GO:0012505">
    <property type="term" value="C:endomembrane system"/>
    <property type="evidence" value="ECO:0007669"/>
    <property type="project" value="TreeGrafter"/>
</dbReference>
<dbReference type="GO" id="GO:0015297">
    <property type="term" value="F:antiporter activity"/>
    <property type="evidence" value="ECO:0007669"/>
    <property type="project" value="InterPro"/>
</dbReference>
<dbReference type="GO" id="GO:0016020">
    <property type="term" value="C:membrane"/>
    <property type="evidence" value="ECO:0007669"/>
    <property type="project" value="UniProtKB-SubCell"/>
</dbReference>
<feature type="domain" description="Cation/H+ exchanger transmembrane" evidence="12">
    <location>
        <begin position="66"/>
        <end position="203"/>
    </location>
</feature>
<keyword evidence="8 10" id="KW-0472">Membrane</keyword>
<keyword evidence="6 10" id="KW-1133">Transmembrane helix</keyword>
<dbReference type="PANTHER" id="PTHR32468">
    <property type="entry name" value="CATION/H + ANTIPORTER"/>
    <property type="match status" value="1"/>
</dbReference>
<evidence type="ECO:0000313" key="14">
    <source>
        <dbReference type="Proteomes" id="UP000325315"/>
    </source>
</evidence>
<keyword evidence="5" id="KW-0630">Potassium</keyword>
<dbReference type="Pfam" id="PF00999">
    <property type="entry name" value="Na_H_Exchanger"/>
    <property type="match status" value="1"/>
</dbReference>
<evidence type="ECO:0000256" key="11">
    <source>
        <dbReference type="SAM" id="SignalP"/>
    </source>
</evidence>
<feature type="signal peptide" evidence="11">
    <location>
        <begin position="1"/>
        <end position="16"/>
    </location>
</feature>
<feature type="transmembrane region" description="Helical" evidence="10">
    <location>
        <begin position="160"/>
        <end position="181"/>
    </location>
</feature>
<evidence type="ECO:0000256" key="3">
    <source>
        <dbReference type="ARBA" id="ARBA00022538"/>
    </source>
</evidence>
<evidence type="ECO:0000259" key="12">
    <source>
        <dbReference type="Pfam" id="PF00999"/>
    </source>
</evidence>
<gene>
    <name evidence="13" type="ORF">EPI10_022327</name>
</gene>
<comment type="subcellular location">
    <subcellularLocation>
        <location evidence="1">Membrane</location>
        <topology evidence="1">Multi-pass membrane protein</topology>
    </subcellularLocation>
</comment>
<accession>A0A5B6WKU0</accession>
<evidence type="ECO:0000256" key="7">
    <source>
        <dbReference type="ARBA" id="ARBA00023065"/>
    </source>
</evidence>
<protein>
    <submittedName>
        <fullName evidence="13">Cation/H(+) antiporter 15-like</fullName>
    </submittedName>
</protein>
<dbReference type="PANTHER" id="PTHR32468:SF168">
    <property type="entry name" value="CATION_H(+) ANTIPORTER 15-LIKE"/>
    <property type="match status" value="1"/>
</dbReference>
<organism evidence="13 14">
    <name type="scientific">Gossypium australe</name>
    <dbReference type="NCBI Taxonomy" id="47621"/>
    <lineage>
        <taxon>Eukaryota</taxon>
        <taxon>Viridiplantae</taxon>
        <taxon>Streptophyta</taxon>
        <taxon>Embryophyta</taxon>
        <taxon>Tracheophyta</taxon>
        <taxon>Spermatophyta</taxon>
        <taxon>Magnoliopsida</taxon>
        <taxon>eudicotyledons</taxon>
        <taxon>Gunneridae</taxon>
        <taxon>Pentapetalae</taxon>
        <taxon>rosids</taxon>
        <taxon>malvids</taxon>
        <taxon>Malvales</taxon>
        <taxon>Malvaceae</taxon>
        <taxon>Malvoideae</taxon>
        <taxon>Gossypium</taxon>
    </lineage>
</organism>
<comment type="caution">
    <text evidence="13">The sequence shown here is derived from an EMBL/GenBank/DDBJ whole genome shotgun (WGS) entry which is preliminary data.</text>
</comment>
<evidence type="ECO:0000256" key="2">
    <source>
        <dbReference type="ARBA" id="ARBA00022448"/>
    </source>
</evidence>
<feature type="transmembrane region" description="Helical" evidence="10">
    <location>
        <begin position="127"/>
        <end position="148"/>
    </location>
</feature>
<comment type="similarity">
    <text evidence="9">Belongs to the monovalent cation:proton antiporter 2 (CPA2) transporter (TC 2.A.37) family. CHX (TC 2.A.37.4) subfamily.</text>
</comment>
<feature type="chain" id="PRO_5022740706" evidence="11">
    <location>
        <begin position="17"/>
        <end position="246"/>
    </location>
</feature>
<dbReference type="GO" id="GO:1902600">
    <property type="term" value="P:proton transmembrane transport"/>
    <property type="evidence" value="ECO:0007669"/>
    <property type="project" value="InterPro"/>
</dbReference>
<evidence type="ECO:0000256" key="10">
    <source>
        <dbReference type="SAM" id="Phobius"/>
    </source>
</evidence>
<feature type="transmembrane region" description="Helical" evidence="10">
    <location>
        <begin position="93"/>
        <end position="115"/>
    </location>
</feature>
<dbReference type="InterPro" id="IPR050794">
    <property type="entry name" value="CPA2_transporter"/>
</dbReference>
<evidence type="ECO:0000256" key="5">
    <source>
        <dbReference type="ARBA" id="ARBA00022958"/>
    </source>
</evidence>
<dbReference type="GO" id="GO:0006885">
    <property type="term" value="P:regulation of pH"/>
    <property type="evidence" value="ECO:0007669"/>
    <property type="project" value="TreeGrafter"/>
</dbReference>
<name>A0A5B6WKU0_9ROSI</name>
<keyword evidence="2" id="KW-0813">Transport</keyword>
<evidence type="ECO:0000313" key="13">
    <source>
        <dbReference type="EMBL" id="KAA3482013.1"/>
    </source>
</evidence>
<dbReference type="InterPro" id="IPR038770">
    <property type="entry name" value="Na+/solute_symporter_sf"/>
</dbReference>
<evidence type="ECO:0000256" key="6">
    <source>
        <dbReference type="ARBA" id="ARBA00022989"/>
    </source>
</evidence>
<keyword evidence="3" id="KW-0633">Potassium transport</keyword>
<proteinExistence type="inferred from homology"/>
<dbReference type="GO" id="GO:0006813">
    <property type="term" value="P:potassium ion transport"/>
    <property type="evidence" value="ECO:0007669"/>
    <property type="project" value="UniProtKB-KW"/>
</dbReference>
<evidence type="ECO:0000256" key="1">
    <source>
        <dbReference type="ARBA" id="ARBA00004141"/>
    </source>
</evidence>
<reference evidence="14" key="1">
    <citation type="journal article" date="2019" name="Plant Biotechnol. J.">
        <title>Genome sequencing of the Australian wild diploid species Gossypium australe highlights disease resistance and delayed gland morphogenesis.</title>
        <authorList>
            <person name="Cai Y."/>
            <person name="Cai X."/>
            <person name="Wang Q."/>
            <person name="Wang P."/>
            <person name="Zhang Y."/>
            <person name="Cai C."/>
            <person name="Xu Y."/>
            <person name="Wang K."/>
            <person name="Zhou Z."/>
            <person name="Wang C."/>
            <person name="Geng S."/>
            <person name="Li B."/>
            <person name="Dong Q."/>
            <person name="Hou Y."/>
            <person name="Wang H."/>
            <person name="Ai P."/>
            <person name="Liu Z."/>
            <person name="Yi F."/>
            <person name="Sun M."/>
            <person name="An G."/>
            <person name="Cheng J."/>
            <person name="Zhang Y."/>
            <person name="Shi Q."/>
            <person name="Xie Y."/>
            <person name="Shi X."/>
            <person name="Chang Y."/>
            <person name="Huang F."/>
            <person name="Chen Y."/>
            <person name="Hong S."/>
            <person name="Mi L."/>
            <person name="Sun Q."/>
            <person name="Zhang L."/>
            <person name="Zhou B."/>
            <person name="Peng R."/>
            <person name="Zhang X."/>
            <person name="Liu F."/>
        </authorList>
    </citation>
    <scope>NUCLEOTIDE SEQUENCE [LARGE SCALE GENOMIC DNA]</scope>
    <source>
        <strain evidence="14">cv. PA1801</strain>
    </source>
</reference>
<keyword evidence="4 10" id="KW-0812">Transmembrane</keyword>
<dbReference type="OrthoDB" id="1612738at2759"/>
<dbReference type="Proteomes" id="UP000325315">
    <property type="component" value="Unassembled WGS sequence"/>
</dbReference>
<dbReference type="InterPro" id="IPR006153">
    <property type="entry name" value="Cation/H_exchanger_TM"/>
</dbReference>
<keyword evidence="11" id="KW-0732">Signal</keyword>
<sequence>MLQVILSVLISRILHAFLKPLRQSKLVSNILLIHGEGNGLPETERAVREVVEEICSKETESIGCSIRAGVILGPSILGGNKTYMEKMFAPKEMVVLATMSNMAVYLYMFVVCIKMDAIMLTKAAKHTWKLGFCCFVFPIIFTIAVAIWQNYFLPGASDSAFPLQFTIMSSISYFIVITRALDELNLLSSKVGQISLSVAMHNEETSYEFKYVVARCHISQLSMVFLIEIPYLHFTTWYGKCHTYVS</sequence>